<dbReference type="InterPro" id="IPR023346">
    <property type="entry name" value="Lysozyme-like_dom_sf"/>
</dbReference>
<dbReference type="CDD" id="cd00325">
    <property type="entry name" value="chitinase_GH19"/>
    <property type="match status" value="1"/>
</dbReference>
<reference evidence="3 5" key="2">
    <citation type="submission" date="2016-10" db="EMBL/GenBank/DDBJ databases">
        <authorList>
            <person name="Varghese N."/>
            <person name="Submissions S."/>
        </authorList>
    </citation>
    <scope>NUCLEOTIDE SEQUENCE [LARGE SCALE GENOMIC DNA]</scope>
    <source>
        <strain evidence="3 5">BS2774</strain>
    </source>
</reference>
<evidence type="ECO:0000313" key="2">
    <source>
        <dbReference type="EMBL" id="OIN11451.1"/>
    </source>
</evidence>
<feature type="domain" description="Glycoside hydrolase family 19 catalytic" evidence="1">
    <location>
        <begin position="39"/>
        <end position="143"/>
    </location>
</feature>
<dbReference type="Proteomes" id="UP000181686">
    <property type="component" value="Unassembled WGS sequence"/>
</dbReference>
<dbReference type="GO" id="GO:0004568">
    <property type="term" value="F:chitinase activity"/>
    <property type="evidence" value="ECO:0007669"/>
    <property type="project" value="InterPro"/>
</dbReference>
<dbReference type="GO" id="GO:0016998">
    <property type="term" value="P:cell wall macromolecule catabolic process"/>
    <property type="evidence" value="ECO:0007669"/>
    <property type="project" value="InterPro"/>
</dbReference>
<dbReference type="Pfam" id="PF00182">
    <property type="entry name" value="Glyco_hydro_19"/>
    <property type="match status" value="1"/>
</dbReference>
<reference evidence="2 4" key="1">
    <citation type="submission" date="2016-08" db="EMBL/GenBank/DDBJ databases">
        <title>Draft genome sequence of the type strain of Pseudomonas extremorientalis LMG 19695T isolated from drinking water reservoir.</title>
        <authorList>
            <person name="Tambong J.T."/>
        </authorList>
    </citation>
    <scope>NUCLEOTIDE SEQUENCE [LARGE SCALE GENOMIC DNA]</scope>
    <source>
        <strain evidence="2 4">LMG 19695</strain>
    </source>
</reference>
<name>A0A1H0VE78_9PSED</name>
<sequence length="185" mass="20652">MVLSEQQLVTILPNSRIKAGVFITALNCAMLHRQINTPQRIAAFLAQVGHESGQLRYVRELGSDQYLSKYDTGILAARLGNTPEVDGDGQKYRGRGLIQVTGRRNYQACSQALFGDDRLLREPMLLEQPQWAAESAAWFWQSNGLNELADKDQFTTITRCINGGLNGLEDRLQLWARAKAVLCVS</sequence>
<evidence type="ECO:0000313" key="5">
    <source>
        <dbReference type="Proteomes" id="UP000182654"/>
    </source>
</evidence>
<evidence type="ECO:0000313" key="4">
    <source>
        <dbReference type="Proteomes" id="UP000181686"/>
    </source>
</evidence>
<keyword evidence="5" id="KW-1185">Reference proteome</keyword>
<proteinExistence type="predicted"/>
<gene>
    <name evidence="2" type="ORF">BFN10_04975</name>
    <name evidence="3" type="ORF">SAMN04490184_4764</name>
</gene>
<dbReference type="RefSeq" id="WP_071488739.1">
    <property type="nucleotide sequence ID" value="NZ_LT629708.1"/>
</dbReference>
<evidence type="ECO:0000259" key="1">
    <source>
        <dbReference type="Pfam" id="PF00182"/>
    </source>
</evidence>
<dbReference type="InterPro" id="IPR052354">
    <property type="entry name" value="Cell_Wall_Dynamics_Protein"/>
</dbReference>
<evidence type="ECO:0000313" key="3">
    <source>
        <dbReference type="EMBL" id="SDP76643.1"/>
    </source>
</evidence>
<dbReference type="Gene3D" id="1.10.530.10">
    <property type="match status" value="1"/>
</dbReference>
<protein>
    <submittedName>
        <fullName evidence="3">Chitinase</fullName>
    </submittedName>
    <submittedName>
        <fullName evidence="2">Lysozyme</fullName>
    </submittedName>
</protein>
<dbReference type="Proteomes" id="UP000182654">
    <property type="component" value="Chromosome I"/>
</dbReference>
<dbReference type="SUPFAM" id="SSF53955">
    <property type="entry name" value="Lysozyme-like"/>
    <property type="match status" value="1"/>
</dbReference>
<dbReference type="InterPro" id="IPR000726">
    <property type="entry name" value="Glyco_hydro_19_cat"/>
</dbReference>
<organism evidence="2 4">
    <name type="scientific">Pseudomonas extremorientalis</name>
    <dbReference type="NCBI Taxonomy" id="169669"/>
    <lineage>
        <taxon>Bacteria</taxon>
        <taxon>Pseudomonadati</taxon>
        <taxon>Pseudomonadota</taxon>
        <taxon>Gammaproteobacteria</taxon>
        <taxon>Pseudomonadales</taxon>
        <taxon>Pseudomonadaceae</taxon>
        <taxon>Pseudomonas</taxon>
    </lineage>
</organism>
<dbReference type="AlphaFoldDB" id="A0A1H0VE78"/>
<dbReference type="EMBL" id="LT629708">
    <property type="protein sequence ID" value="SDP76643.1"/>
    <property type="molecule type" value="Genomic_DNA"/>
</dbReference>
<dbReference type="GO" id="GO:0006032">
    <property type="term" value="P:chitin catabolic process"/>
    <property type="evidence" value="ECO:0007669"/>
    <property type="project" value="InterPro"/>
</dbReference>
<dbReference type="PANTHER" id="PTHR34408">
    <property type="entry name" value="FAMILY PROTEIN, PUTATIVE-RELATED"/>
    <property type="match status" value="1"/>
</dbReference>
<accession>A0A1H0VE78</accession>
<dbReference type="PANTHER" id="PTHR34408:SF1">
    <property type="entry name" value="GLYCOSYL HYDROLASE FAMILY 19 DOMAIN-CONTAINING PROTEIN HI_1415"/>
    <property type="match status" value="1"/>
</dbReference>
<dbReference type="EMBL" id="MDGK01000015">
    <property type="protein sequence ID" value="OIN11451.1"/>
    <property type="molecule type" value="Genomic_DNA"/>
</dbReference>